<dbReference type="RefSeq" id="WP_129604006.1">
    <property type="nucleotide sequence ID" value="NZ_PRLL01000002.1"/>
</dbReference>
<dbReference type="InterPro" id="IPR025158">
    <property type="entry name" value="Mg_chelat-rel_C"/>
</dbReference>
<comment type="caution">
    <text evidence="3">The sequence shown here is derived from an EMBL/GenBank/DDBJ whole genome shotgun (WGS) entry which is preliminary data.</text>
</comment>
<feature type="domain" description="AAA+ ATPase" evidence="2">
    <location>
        <begin position="215"/>
        <end position="394"/>
    </location>
</feature>
<protein>
    <submittedName>
        <fullName evidence="3">Competence protein ComM</fullName>
    </submittedName>
</protein>
<dbReference type="CDD" id="cd00009">
    <property type="entry name" value="AAA"/>
    <property type="match status" value="1"/>
</dbReference>
<comment type="similarity">
    <text evidence="1">Belongs to the Mg-chelatase subunits D/I family. ComM subfamily.</text>
</comment>
<gene>
    <name evidence="3" type="primary">comM</name>
    <name evidence="3" type="ORF">G3KMM_00107</name>
</gene>
<dbReference type="SUPFAM" id="SSF54211">
    <property type="entry name" value="Ribosomal protein S5 domain 2-like"/>
    <property type="match status" value="1"/>
</dbReference>
<accession>A0ABY0FKN8</accession>
<dbReference type="SUPFAM" id="SSF52540">
    <property type="entry name" value="P-loop containing nucleoside triphosphate hydrolases"/>
    <property type="match status" value="1"/>
</dbReference>
<keyword evidence="4" id="KW-1185">Reference proteome</keyword>
<reference evidence="3 4" key="2">
    <citation type="journal article" date="2020" name="Cell Rep.">
        <title>Acquisition and Adaptation of Ultra-small Parasitic Reduced Genome Bacteria to Mammalian Hosts.</title>
        <authorList>
            <person name="McLean J.S."/>
            <person name="Bor B."/>
            <person name="Kerns K.A."/>
            <person name="Liu Q."/>
            <person name="To T.T."/>
            <person name="Solden L."/>
            <person name="Hendrickson E.L."/>
            <person name="Wrighton K."/>
            <person name="Shi W."/>
            <person name="He X."/>
        </authorList>
    </citation>
    <scope>NUCLEOTIDE SEQUENCE [LARGE SCALE GENOMIC DNA]</scope>
    <source>
        <strain evidence="3 4">TM7_KMM_G3_1_HOT_351</strain>
    </source>
</reference>
<dbReference type="Gene3D" id="3.30.230.10">
    <property type="match status" value="1"/>
</dbReference>
<dbReference type="Pfam" id="PF13541">
    <property type="entry name" value="ChlI"/>
    <property type="match status" value="1"/>
</dbReference>
<dbReference type="InterPro" id="IPR004482">
    <property type="entry name" value="Mg_chelat-rel"/>
</dbReference>
<dbReference type="InterPro" id="IPR020568">
    <property type="entry name" value="Ribosomal_Su5_D2-typ_SF"/>
</dbReference>
<evidence type="ECO:0000256" key="1">
    <source>
        <dbReference type="ARBA" id="ARBA00006354"/>
    </source>
</evidence>
<evidence type="ECO:0000313" key="4">
    <source>
        <dbReference type="Proteomes" id="UP001191004"/>
    </source>
</evidence>
<evidence type="ECO:0000313" key="3">
    <source>
        <dbReference type="EMBL" id="RYC73883.1"/>
    </source>
</evidence>
<dbReference type="Proteomes" id="UP001191004">
    <property type="component" value="Unassembled WGS sequence"/>
</dbReference>
<dbReference type="Pfam" id="PF13335">
    <property type="entry name" value="Mg_chelatase_C"/>
    <property type="match status" value="1"/>
</dbReference>
<dbReference type="InterPro" id="IPR014721">
    <property type="entry name" value="Ribsml_uS5_D2-typ_fold_subgr"/>
</dbReference>
<dbReference type="EMBL" id="PRLL01000002">
    <property type="protein sequence ID" value="RYC73883.1"/>
    <property type="molecule type" value="Genomic_DNA"/>
</dbReference>
<sequence length="511" mass="56684">MITKVYSAIPYGYNGKIIEVEASFVKGLPVFNLVGMADKTIFESRDRVRNAIQNSDLTFPLQKVTVNLAPANLTKTGSTLDLPIAIAILAGSKQLTPLNIMHKFFVGELSLSGDLRPVFGIINIVEAARDAGFTEIYLPSENLNSAAIVDNIKLFPVQNLRQLFLHLKGQTLITPVTSQNYQPAHSSTTMKFDTTLDQVYGLNFAKRALTLALAGHHNILFSGPPGSGKTLLAKTIPALLPRPSTHELLEITKLKELSKALNIVDSRPFRSPHHSSSTCSIIGGGNPIIPGEISLAHHGVLFLDELPEFSRQVIEALRQPLEDHQITIARTKEKVTYPANFILVATMNPCPCGFYGSQIKHCTCTPNEIQRYQKKISGPILDRIDIKVNVPYLGNQKILDQFNLATLSSTHEQPLTHHVIKNCIQEALEHQKFRYQTDQLFNGTLSSSQITKFIHLKDPEKKHLEQASSKLQLSARALLKIIRLSRTIADLDHSNDIKIQHLSEAISFNQP</sequence>
<proteinExistence type="inferred from homology"/>
<dbReference type="PANTHER" id="PTHR32039">
    <property type="entry name" value="MAGNESIUM-CHELATASE SUBUNIT CHLI"/>
    <property type="match status" value="1"/>
</dbReference>
<dbReference type="InterPro" id="IPR045006">
    <property type="entry name" value="CHLI-like"/>
</dbReference>
<dbReference type="SMART" id="SM00382">
    <property type="entry name" value="AAA"/>
    <property type="match status" value="1"/>
</dbReference>
<dbReference type="Gene3D" id="3.40.50.300">
    <property type="entry name" value="P-loop containing nucleotide triphosphate hydrolases"/>
    <property type="match status" value="1"/>
</dbReference>
<reference evidence="3 4" key="1">
    <citation type="journal article" date="2018" name="bioRxiv">
        <title>Evidence of independent acquisition and adaption of ultra-small bacteria to human hosts across the highly diverse yet reduced genomes of the phylum Saccharibacteria.</title>
        <authorList>
            <person name="McLean J.S."/>
            <person name="Bor B."/>
            <person name="To T.T."/>
            <person name="Liu Q."/>
            <person name="Kearns K.A."/>
            <person name="Solden L.M."/>
            <person name="Wrighton K.C."/>
            <person name="He X."/>
            <person name="Shi W."/>
        </authorList>
    </citation>
    <scope>NUCLEOTIDE SEQUENCE [LARGE SCALE GENOMIC DNA]</scope>
    <source>
        <strain evidence="3 4">TM7_KMM_G3_1_HOT_351</strain>
    </source>
</reference>
<dbReference type="PANTHER" id="PTHR32039:SF7">
    <property type="entry name" value="COMPETENCE PROTEIN COMM"/>
    <property type="match status" value="1"/>
</dbReference>
<dbReference type="InterPro" id="IPR003593">
    <property type="entry name" value="AAA+_ATPase"/>
</dbReference>
<name>A0ABY0FKN8_9BACT</name>
<evidence type="ECO:0000259" key="2">
    <source>
        <dbReference type="SMART" id="SM00382"/>
    </source>
</evidence>
<dbReference type="InterPro" id="IPR027417">
    <property type="entry name" value="P-loop_NTPase"/>
</dbReference>
<organism evidence="3 4">
    <name type="scientific">Candidatus Nanosyncoccus nanoralicus</name>
    <dbReference type="NCBI Taxonomy" id="2171996"/>
    <lineage>
        <taxon>Bacteria</taxon>
        <taxon>Candidatus Saccharimonadota</taxon>
        <taxon>Candidatus Nanosyncoccalia</taxon>
        <taxon>Candidatus Nanosyncoccales</taxon>
        <taxon>Candidatus Nanosyncoccaceae</taxon>
        <taxon>Candidatus Nanosyncoccus</taxon>
    </lineage>
</organism>
<dbReference type="InterPro" id="IPR000523">
    <property type="entry name" value="Mg_chelatse_chII-like_cat_dom"/>
</dbReference>
<dbReference type="NCBIfam" id="TIGR00368">
    <property type="entry name" value="YifB family Mg chelatase-like AAA ATPase"/>
    <property type="match status" value="1"/>
</dbReference>
<dbReference type="Pfam" id="PF01078">
    <property type="entry name" value="Mg_chelatase"/>
    <property type="match status" value="1"/>
</dbReference>